<protein>
    <submittedName>
        <fullName evidence="2">Uncharacterized protein</fullName>
    </submittedName>
</protein>
<evidence type="ECO:0000256" key="1">
    <source>
        <dbReference type="SAM" id="MobiDB-lite"/>
    </source>
</evidence>
<accession>Q157F2</accession>
<reference evidence="2" key="1">
    <citation type="submission" date="2006-05" db="EMBL/GenBank/DDBJ databases">
        <title>Complete sequence of the cryptic plasmid pRA1 from Rhodococcus aetherivorans I24.</title>
        <authorList>
            <person name="Taylor J.A."/>
            <person name="Lessard P.A."/>
            <person name="Sinskey A.J."/>
            <person name="Archer J.A.C."/>
        </authorList>
    </citation>
    <scope>NUCLEOTIDE SEQUENCE</scope>
    <source>
        <strain evidence="2">I24</strain>
        <plasmid evidence="2">pRA1</plasmid>
    </source>
</reference>
<geneLocation type="plasmid" evidence="2">
    <name>pRA1</name>
</geneLocation>
<sequence length="114" mass="12893">MTTPRKPPADATPQVKSRWQEMRDKARANAQQIPPYVFDGTEPPTLITMPDTVERSIAMAEFAREGMQRADMRGAFKVLLGDSFDAVWSVIANEHATVIEILFNDITDHFYPPE</sequence>
<feature type="region of interest" description="Disordered" evidence="1">
    <location>
        <begin position="1"/>
        <end position="45"/>
    </location>
</feature>
<keyword evidence="2" id="KW-0614">Plasmid</keyword>
<dbReference type="EMBL" id="DQ629589">
    <property type="protein sequence ID" value="ABG29061.1"/>
    <property type="molecule type" value="Genomic_DNA"/>
</dbReference>
<feature type="compositionally biased region" description="Basic and acidic residues" evidence="1">
    <location>
        <begin position="18"/>
        <end position="27"/>
    </location>
</feature>
<organism evidence="2">
    <name type="scientific">Rhodococcus aetherivorans I24</name>
    <dbReference type="NCBI Taxonomy" id="1036179"/>
    <lineage>
        <taxon>Bacteria</taxon>
        <taxon>Bacillati</taxon>
        <taxon>Actinomycetota</taxon>
        <taxon>Actinomycetes</taxon>
        <taxon>Mycobacteriales</taxon>
        <taxon>Nocardiaceae</taxon>
        <taxon>Rhodococcus</taxon>
    </lineage>
</organism>
<name>Q157F2_9NOCA</name>
<dbReference type="AlphaFoldDB" id="Q157F2"/>
<evidence type="ECO:0000313" key="2">
    <source>
        <dbReference type="EMBL" id="ABG29061.1"/>
    </source>
</evidence>
<proteinExistence type="predicted"/>
<dbReference type="RefSeq" id="WP_012477545.1">
    <property type="nucleotide sequence ID" value="NC_010882.1"/>
</dbReference>